<proteinExistence type="inferred from homology"/>
<sequence length="88" mass="9902">MEQMVIDLAQDALLTVLKVSAPMLLMGLTVGLIVSIFQTVTSIQESTLAFIPKILAVFVSILIFGPWMLTTLMEYINNLYTNMNMYIR</sequence>
<comment type="function">
    <text evidence="9">Role in flagellar biosynthesis.</text>
</comment>
<feature type="transmembrane region" description="Helical" evidence="9">
    <location>
        <begin position="49"/>
        <end position="69"/>
    </location>
</feature>
<evidence type="ECO:0000313" key="11">
    <source>
        <dbReference type="Proteomes" id="UP001486565"/>
    </source>
</evidence>
<evidence type="ECO:0000256" key="9">
    <source>
        <dbReference type="RuleBase" id="RU364090"/>
    </source>
</evidence>
<keyword evidence="6 9" id="KW-1133">Transmembrane helix</keyword>
<accession>A0ABZ2Y6K6</accession>
<evidence type="ECO:0000256" key="3">
    <source>
        <dbReference type="ARBA" id="ARBA00021718"/>
    </source>
</evidence>
<dbReference type="PANTHER" id="PTHR34040">
    <property type="entry name" value="FLAGELLAR BIOSYNTHETIC PROTEIN FLIQ"/>
    <property type="match status" value="1"/>
</dbReference>
<dbReference type="RefSeq" id="WP_341877200.1">
    <property type="nucleotide sequence ID" value="NZ_CP121687.1"/>
</dbReference>
<keyword evidence="8 9" id="KW-0975">Bacterial flagellum</keyword>
<reference evidence="10 11" key="1">
    <citation type="submission" date="2023-03" db="EMBL/GenBank/DDBJ databases">
        <title>Novel Species.</title>
        <authorList>
            <person name="Ma S."/>
        </authorList>
    </citation>
    <scope>NUCLEOTIDE SEQUENCE [LARGE SCALE GENOMIC DNA]</scope>
    <source>
        <strain evidence="10 11">LIND6LT2</strain>
    </source>
</reference>
<evidence type="ECO:0000313" key="10">
    <source>
        <dbReference type="EMBL" id="WZL70239.1"/>
    </source>
</evidence>
<evidence type="ECO:0000256" key="5">
    <source>
        <dbReference type="ARBA" id="ARBA00022692"/>
    </source>
</evidence>
<dbReference type="Pfam" id="PF01313">
    <property type="entry name" value="Bac_export_3"/>
    <property type="match status" value="1"/>
</dbReference>
<dbReference type="NCBIfam" id="TIGR01402">
    <property type="entry name" value="fliQ"/>
    <property type="match status" value="1"/>
</dbReference>
<feature type="transmembrane region" description="Helical" evidence="9">
    <location>
        <begin position="12"/>
        <end position="37"/>
    </location>
</feature>
<protein>
    <recommendedName>
        <fullName evidence="3 9">Flagellar biosynthetic protein FliQ</fullName>
    </recommendedName>
</protein>
<dbReference type="InterPro" id="IPR006305">
    <property type="entry name" value="FliQ"/>
</dbReference>
<evidence type="ECO:0000256" key="2">
    <source>
        <dbReference type="ARBA" id="ARBA00006156"/>
    </source>
</evidence>
<evidence type="ECO:0000256" key="8">
    <source>
        <dbReference type="ARBA" id="ARBA00023143"/>
    </source>
</evidence>
<evidence type="ECO:0000256" key="1">
    <source>
        <dbReference type="ARBA" id="ARBA00004651"/>
    </source>
</evidence>
<keyword evidence="10" id="KW-0969">Cilium</keyword>
<comment type="subcellular location">
    <subcellularLocation>
        <location evidence="1 9">Cell membrane</location>
        <topology evidence="1">Multi-pass membrane protein</topology>
    </subcellularLocation>
    <subcellularLocation>
        <location evidence="9">Bacterial flagellum basal body</location>
    </subcellularLocation>
</comment>
<keyword evidence="10" id="KW-0282">Flagellum</keyword>
<name>A0ABZ2Y6K6_9FIRM</name>
<dbReference type="PANTHER" id="PTHR34040:SF2">
    <property type="entry name" value="FLAGELLAR BIOSYNTHETIC PROTEIN FLIQ"/>
    <property type="match status" value="1"/>
</dbReference>
<dbReference type="Proteomes" id="UP001486565">
    <property type="component" value="Chromosome"/>
</dbReference>
<organism evidence="10 11">
    <name type="scientific">Defluviitalea saccharophila</name>
    <dbReference type="NCBI Taxonomy" id="879970"/>
    <lineage>
        <taxon>Bacteria</taxon>
        <taxon>Bacillati</taxon>
        <taxon>Bacillota</taxon>
        <taxon>Clostridia</taxon>
        <taxon>Lachnospirales</taxon>
        <taxon>Defluviitaleaceae</taxon>
        <taxon>Defluviitalea</taxon>
    </lineage>
</organism>
<keyword evidence="7 9" id="KW-0472">Membrane</keyword>
<keyword evidence="5 9" id="KW-0812">Transmembrane</keyword>
<dbReference type="PIRSF" id="PIRSF004669">
    <property type="entry name" value="FliQ"/>
    <property type="match status" value="1"/>
</dbReference>
<comment type="similarity">
    <text evidence="2 9">Belongs to the FliQ/MopD/SpaQ family.</text>
</comment>
<evidence type="ECO:0000256" key="4">
    <source>
        <dbReference type="ARBA" id="ARBA00022475"/>
    </source>
</evidence>
<dbReference type="InterPro" id="IPR002191">
    <property type="entry name" value="Bac_export_3"/>
</dbReference>
<keyword evidence="11" id="KW-1185">Reference proteome</keyword>
<gene>
    <name evidence="9 10" type="primary">fliQ</name>
    <name evidence="10" type="ORF">QBE51_01530</name>
</gene>
<evidence type="ECO:0000256" key="6">
    <source>
        <dbReference type="ARBA" id="ARBA00022989"/>
    </source>
</evidence>
<dbReference type="PRINTS" id="PR00952">
    <property type="entry name" value="TYPE3IMQPROT"/>
</dbReference>
<keyword evidence="10" id="KW-0966">Cell projection</keyword>
<dbReference type="EMBL" id="CP121687">
    <property type="protein sequence ID" value="WZL70239.1"/>
    <property type="molecule type" value="Genomic_DNA"/>
</dbReference>
<evidence type="ECO:0000256" key="7">
    <source>
        <dbReference type="ARBA" id="ARBA00023136"/>
    </source>
</evidence>
<keyword evidence="4 9" id="KW-1003">Cell membrane</keyword>